<dbReference type="KEGG" id="amic:Ami3637_06940"/>
<name>A0A6P1MDS2_9FIRM</name>
<dbReference type="EMBL" id="CP047591">
    <property type="protein sequence ID" value="QHI72172.1"/>
    <property type="molecule type" value="Genomic_DNA"/>
</dbReference>
<sequence length="278" mass="30868">MKPVSYLQTDKRWADLDYSAEGEKTTIGESGCGPSCMAMIIATLKDPAVTPKETCSWALKNGYKALNQGTYYGYFIPAGAQYGIKLTKINTSNIYGDKSPIADEAHLEAAEALQQGKWVIACMGKGNWTKSGHYVLAYDIDGNKVLINDPGSTRAGRVRADIKLWQSQVKYYWIVELDSEEGEDQMTGIRYEKLKDIPNDYGFRDIIEVLMNAKIVNGDGSDPTGNGDVIDLSLDQVRTFVMLYRGGPLTASLLKKVWFPLSKFKIKSKSFRNAGMQL</sequence>
<evidence type="ECO:0000259" key="1">
    <source>
        <dbReference type="Pfam" id="PF13529"/>
    </source>
</evidence>
<dbReference type="Proteomes" id="UP000463883">
    <property type="component" value="Chromosome"/>
</dbReference>
<organism evidence="2 3">
    <name type="scientific">Aminipila terrae</name>
    <dbReference type="NCBI Taxonomy" id="2697030"/>
    <lineage>
        <taxon>Bacteria</taxon>
        <taxon>Bacillati</taxon>
        <taxon>Bacillota</taxon>
        <taxon>Clostridia</taxon>
        <taxon>Peptostreptococcales</taxon>
        <taxon>Anaerovoracaceae</taxon>
        <taxon>Aminipila</taxon>
    </lineage>
</organism>
<dbReference type="AlphaFoldDB" id="A0A6P1MDS2"/>
<keyword evidence="3" id="KW-1185">Reference proteome</keyword>
<feature type="domain" description="Peptidase C39-like" evidence="1">
    <location>
        <begin position="28"/>
        <end position="150"/>
    </location>
</feature>
<accession>A0A6P1MDS2</accession>
<dbReference type="Gene3D" id="3.90.70.10">
    <property type="entry name" value="Cysteine proteinases"/>
    <property type="match status" value="1"/>
</dbReference>
<gene>
    <name evidence="2" type="ORF">Ami3637_06940</name>
</gene>
<dbReference type="Pfam" id="PF13529">
    <property type="entry name" value="Peptidase_C39_2"/>
    <property type="match status" value="1"/>
</dbReference>
<protein>
    <recommendedName>
        <fullName evidence="1">Peptidase C39-like domain-containing protein</fullName>
    </recommendedName>
</protein>
<evidence type="ECO:0000313" key="2">
    <source>
        <dbReference type="EMBL" id="QHI72172.1"/>
    </source>
</evidence>
<evidence type="ECO:0000313" key="3">
    <source>
        <dbReference type="Proteomes" id="UP000463883"/>
    </source>
</evidence>
<dbReference type="InterPro" id="IPR039564">
    <property type="entry name" value="Peptidase_C39-like"/>
</dbReference>
<reference evidence="2 3" key="1">
    <citation type="submission" date="2020-01" db="EMBL/GenBank/DDBJ databases">
        <title>Genomic analysis of Aminipila sp. CBA3637.</title>
        <authorList>
            <person name="Kim Y.B."/>
            <person name="Roh S.W."/>
        </authorList>
    </citation>
    <scope>NUCLEOTIDE SEQUENCE [LARGE SCALE GENOMIC DNA]</scope>
    <source>
        <strain evidence="2 3">CBA3637</strain>
    </source>
</reference>
<dbReference type="RefSeq" id="WP_162361942.1">
    <property type="nucleotide sequence ID" value="NZ_CP047591.1"/>
</dbReference>
<proteinExistence type="predicted"/>